<feature type="domain" description="U3 small nucleolar RNA-associated protein 20" evidence="3">
    <location>
        <begin position="1721"/>
        <end position="1937"/>
    </location>
</feature>
<evidence type="ECO:0000256" key="1">
    <source>
        <dbReference type="SAM" id="MobiDB-lite"/>
    </source>
</evidence>
<feature type="compositionally biased region" description="Polar residues" evidence="1">
    <location>
        <begin position="784"/>
        <end position="797"/>
    </location>
</feature>
<dbReference type="SUPFAM" id="SSF48371">
    <property type="entry name" value="ARM repeat"/>
    <property type="match status" value="2"/>
</dbReference>
<dbReference type="InterPro" id="IPR046523">
    <property type="entry name" value="UTP20_dom"/>
</dbReference>
<dbReference type="PANTHER" id="PTHR17695">
    <property type="entry name" value="SMALL SUBUNIT PROCESSOME COMPONENT 20 HOMOLOG"/>
    <property type="match status" value="1"/>
</dbReference>
<protein>
    <submittedName>
        <fullName evidence="5">Small subunit processome component 20 homolog</fullName>
    </submittedName>
</protein>
<dbReference type="InterPro" id="IPR011430">
    <property type="entry name" value="UTP20_N"/>
</dbReference>
<evidence type="ECO:0000259" key="4">
    <source>
        <dbReference type="Pfam" id="PF23099"/>
    </source>
</evidence>
<keyword evidence="6" id="KW-1185">Reference proteome</keyword>
<dbReference type="OrthoDB" id="360653at2759"/>
<dbReference type="EMBL" id="BMAV01001646">
    <property type="protein sequence ID" value="GFY40069.1"/>
    <property type="molecule type" value="Genomic_DNA"/>
</dbReference>
<dbReference type="Pfam" id="PF23099">
    <property type="entry name" value="UTP20_C"/>
    <property type="match status" value="1"/>
</dbReference>
<evidence type="ECO:0000313" key="6">
    <source>
        <dbReference type="Proteomes" id="UP000886998"/>
    </source>
</evidence>
<name>A0A8X7BS13_9ARAC</name>
<accession>A0A8X7BS13</accession>
<evidence type="ECO:0000259" key="3">
    <source>
        <dbReference type="Pfam" id="PF20416"/>
    </source>
</evidence>
<dbReference type="Pfam" id="PF20416">
    <property type="entry name" value="UTP20"/>
    <property type="match status" value="1"/>
</dbReference>
<organism evidence="5 6">
    <name type="scientific">Trichonephila inaurata madagascariensis</name>
    <dbReference type="NCBI Taxonomy" id="2747483"/>
    <lineage>
        <taxon>Eukaryota</taxon>
        <taxon>Metazoa</taxon>
        <taxon>Ecdysozoa</taxon>
        <taxon>Arthropoda</taxon>
        <taxon>Chelicerata</taxon>
        <taxon>Arachnida</taxon>
        <taxon>Araneae</taxon>
        <taxon>Araneomorphae</taxon>
        <taxon>Entelegynae</taxon>
        <taxon>Araneoidea</taxon>
        <taxon>Nephilidae</taxon>
        <taxon>Trichonephila</taxon>
        <taxon>Trichonephila inaurata</taxon>
    </lineage>
</organism>
<evidence type="ECO:0000313" key="5">
    <source>
        <dbReference type="EMBL" id="GFY40069.1"/>
    </source>
</evidence>
<gene>
    <name evidence="5" type="primary">Utp20</name>
    <name evidence="5" type="ORF">TNIN_251871</name>
</gene>
<reference evidence="5" key="1">
    <citation type="submission" date="2020-08" db="EMBL/GenBank/DDBJ databases">
        <title>Multicomponent nature underlies the extraordinary mechanical properties of spider dragline silk.</title>
        <authorList>
            <person name="Kono N."/>
            <person name="Nakamura H."/>
            <person name="Mori M."/>
            <person name="Yoshida Y."/>
            <person name="Ohtoshi R."/>
            <person name="Malay A.D."/>
            <person name="Moran D.A.P."/>
            <person name="Tomita M."/>
            <person name="Numata K."/>
            <person name="Arakawa K."/>
        </authorList>
    </citation>
    <scope>NUCLEOTIDE SEQUENCE</scope>
</reference>
<dbReference type="PANTHER" id="PTHR17695:SF11">
    <property type="entry name" value="SMALL SUBUNIT PROCESSOME COMPONENT 20 HOMOLOG"/>
    <property type="match status" value="1"/>
</dbReference>
<comment type="caution">
    <text evidence="5">The sequence shown here is derived from an EMBL/GenBank/DDBJ whole genome shotgun (WGS) entry which is preliminary data.</text>
</comment>
<dbReference type="GO" id="GO:0030686">
    <property type="term" value="C:90S preribosome"/>
    <property type="evidence" value="ECO:0007669"/>
    <property type="project" value="TreeGrafter"/>
</dbReference>
<evidence type="ECO:0000259" key="2">
    <source>
        <dbReference type="Pfam" id="PF07539"/>
    </source>
</evidence>
<dbReference type="Pfam" id="PF07539">
    <property type="entry name" value="UTP20_N"/>
    <property type="match status" value="1"/>
</dbReference>
<feature type="compositionally biased region" description="Acidic residues" evidence="1">
    <location>
        <begin position="802"/>
        <end position="832"/>
    </location>
</feature>
<dbReference type="InterPro" id="IPR052575">
    <property type="entry name" value="SSU_processome_comp_20"/>
</dbReference>
<dbReference type="InterPro" id="IPR011989">
    <property type="entry name" value="ARM-like"/>
</dbReference>
<dbReference type="Proteomes" id="UP000886998">
    <property type="component" value="Unassembled WGS sequence"/>
</dbReference>
<proteinExistence type="predicted"/>
<dbReference type="GO" id="GO:0032040">
    <property type="term" value="C:small-subunit processome"/>
    <property type="evidence" value="ECO:0007669"/>
    <property type="project" value="TreeGrafter"/>
</dbReference>
<dbReference type="Gene3D" id="1.25.10.10">
    <property type="entry name" value="Leucine-rich Repeat Variant"/>
    <property type="match status" value="2"/>
</dbReference>
<feature type="domain" description="U3 small nucleolar RNA-associated protein 20 N-terminal" evidence="2">
    <location>
        <begin position="854"/>
        <end position="1470"/>
    </location>
</feature>
<dbReference type="InterPro" id="IPR016024">
    <property type="entry name" value="ARM-type_fold"/>
</dbReference>
<sequence>MKNKPVSHKATNIFRFQTYAERLSNIDVCVYRHGDSFLCTPNDDKSSYLWEAFDKWRDRDFSLSFDQFRKDIGDQIQNLKQLLHRKDDIVEIFLKHLNKRKNLSLPALLELTVALARDLQGELYPRFPEFFNAITSHLSTQDTELLEKLFLCLAFLFKFFMKYIVKDIKRIYILFSSLLDDTNKEHIRNFACQSFALLIRKVHAREELFTFIFQNLQQNPQRIYGVGQLFFEVVRGVKEQFHYSLEPVFKLLLKYLGKEKLSPHYIEETLHQMLISMANHTIKSHCVNVQEIFSDVISELFNDIQGLENGAVGKIKHLNHILCLLLFWIKFKKGKLITSENKLISAVISLPSIKDLPQYCMNSVMEVISSVMINGCLNLPVEKMKIVVSQVYAHSEESGIFFTRKMFKYGMFEKDILPVLLSMCLKMIESGKSTKKNQALEILSESIKTLKPISESEDDVKSFSKLYLHLNSTAKNFKNEKSVYDILQNFLFEILECDDMEQNLSSINKALVCLPHIRFINKEQVSNVIQKLSLKIHEIMLSNVTENQQTDVLSSTLCQAYFTYLVITKDGKRTADCFNKAFFMDLLKKYSDCINILRMVEYYLNSLSKAPVIEDLPEIILFLIQNLASPFHLAAIYFLLGMLYVNFKLLWEPSIKILETFAHGTPELFWSVFYPHLSKSFEFCVKCNSGEEVFKVSESSKENVDIFNHHMLLWKAMEKFSDVVERKNKVVVPLLLQFMVKLVESPENIKEVNNENLESIQSKNENISDVEMKDETENIKEMNNKNLESIQSKNESFSDVEMKDEAEDDAEIDYEDSENESEEEEEEDDSKDELDNSRVLTSKKKKYVRHFRVTKTLAAYLSVFSKFRYPKSNYKAGELEKLYKELLTYSDPTIQKLAFDCILTFNYKYLTPYKENFYRILDIKTFKNEIVLFNVDTENHVIAEEHRMEALTILMRILYGKMLCKITYRSMVLRFLAGCTSEELKIFFELVFLPFKEQMEDDTLIAVKKITEHLDPSSIVPIRKQQSTLNTLSLILKHLGNLVPELLPSLLKVLLIITATSSTLLKKQDEVLPHCINLLKTVRTQSILKIVQYFKTFEDYKYHPEEIDAIFESIIWTKLPRLKIESVNQPSPLLKLFSTWSDNPRYFILFAKHHESQKSLTPLPHIIDLYCSSNSKTKVVDMVSKIVYQLLCSEDKDNEEVTKKITPIEINFCIQLPKIKIDNAPCSLGTQLLYPYIDKILRRFQMTVSNLGRRKFKRILPAKNLTILLRISQFLENPQLCFKLIQLLPPFIMGRKTDAESEVLILNTVSALLKKSENPDYFIQLFAPLFGKLSNQNSRAALVAVFSVIAEIRPEMQKLSSIVSKINAYDTSIIGEPDYQSRLDGHKEILEVIINMDEASLNVEFIRIAIFNSSFMIRTINDLGLRCSATYVLQELVKILFKAMNSSVELRKILLYETLLPEIQNGLKNTSEFVRHEFIQVLQAVLCTWKDLPDLKELVMLCNDDNDLDFWENIRHLQKHRRSRALTRFANILSKQYENNEKISIHYLTTYMLPIVSSFLFNDAYKKDVHVIDAAIKTLGSIALHLPWSNYEPLLKQYLQLLHTDAEHHKTIIKILVVLLDSFHFETSLKRKILSTESLEVKRPVLDTIGIEPQSLVPKEDAEINSEVPSSEVNLTDTTSDENFKIYTSIKKNILPLLHQSLMKNVKRDGVHKFADHPYPEDEEILRIPIALAMVKLLQKLPSENLEQNLTKLFIRMCQLLKSGLPSIRETARDTLLKMMESLGPQHFRNLLTEILSVMKRGHQVHVMIFTVNAVLVKLSDMLKSGNLDNCAVDLTQICMTELFTDVAKEKEVEQIIRKVKEARSVKSYSIFKILSTFVSEEFLLNMIKPLKEELEKRHSHKNMNKVSECLKHIALGLSKNGGIKDKQMLIFIYGIINESMPSLNKKKKEMAKKPLKFERPDSLLIPKEPGRIRPPAKINPRTTDHVFVEFGLQLFHFCLKRGGFEKTEKEILEMLDPFVAELADSLSSNHTKIITLALQCFQLLFKYSLPSFKTVTKKIVNALFIIVNKYAAVGMAQGENLQMVIMCFKAFTILVKNPVYYTFNEEQLQSLLSYIEQDINDYLRQATAFTLLQAILSKKLEIPELSEVMNKVAELSITSEEPRIKLQCRQVCLQYMLDYPLGKKLERIITFFLAHLDYCLKHGRVSALEMIHSMMNSFPELVLEKHSAMFLLPLAARLVNDDPECRKMSAECIKVLLKKIGHDGRLPLFSISLSWFQAEKISLKRLGAQLCGMFAEIEGEQFEHHLHEILPLVVDLIHTYKTSEQEETNTDDRSTDHFLYHALNALTKMMSSCPIIKKKEFADHLMLLFDELKGLILYPHIWVRFTTNQLFNLLFSSHTVEEVEKAVCKKKKDNSIFLNTRQKLRDLSADFITQLRSPFLNEIFGELTTRNLLYLAKIISRLPEKSNQDLGKGDDSVEVTLGWMIQKLCDVVKREVANNPTSTQKRKCVFMFMAAFAHVIEKDQLLPLLNDMLVPFCREINDGSKNTSSEELKNCAQEAIDLIKTVVGLEEFTTAYADVQRNLSQQKRKRKYEKAAQAVANPKKYIQRKGKKHLRMQESKKQKILFKKGKKKVKKAKLSL</sequence>
<dbReference type="InterPro" id="IPR057525">
    <property type="entry name" value="UTP20_C"/>
</dbReference>
<feature type="region of interest" description="Disordered" evidence="1">
    <location>
        <begin position="783"/>
        <end position="836"/>
    </location>
</feature>
<feature type="domain" description="U3 small nucleolar RNA-associated protein 20 C-terminal" evidence="4">
    <location>
        <begin position="2285"/>
        <end position="2624"/>
    </location>
</feature>